<evidence type="ECO:0000256" key="1">
    <source>
        <dbReference type="ARBA" id="ARBA00005272"/>
    </source>
</evidence>
<comment type="catalytic activity">
    <reaction evidence="7">
        <text>a quinone + NADH + H(+) = a quinol + NAD(+)</text>
        <dbReference type="Rhea" id="RHEA:46160"/>
        <dbReference type="ChEBI" id="CHEBI:15378"/>
        <dbReference type="ChEBI" id="CHEBI:24646"/>
        <dbReference type="ChEBI" id="CHEBI:57540"/>
        <dbReference type="ChEBI" id="CHEBI:57945"/>
        <dbReference type="ChEBI" id="CHEBI:132124"/>
        <dbReference type="EC" id="1.6.5.9"/>
    </reaction>
</comment>
<gene>
    <name evidence="9" type="ORF">E6K79_11580</name>
</gene>
<protein>
    <recommendedName>
        <fullName evidence="2">NADH:ubiquinone reductase (non-electrogenic)</fullName>
        <ecNumber evidence="2">1.6.5.9</ecNumber>
    </recommendedName>
</protein>
<accession>A0A538TGZ3</accession>
<keyword evidence="5" id="KW-0560">Oxidoreductase</keyword>
<keyword evidence="3" id="KW-0285">Flavoprotein</keyword>
<dbReference type="PANTHER" id="PTHR43706">
    <property type="entry name" value="NADH DEHYDROGENASE"/>
    <property type="match status" value="1"/>
</dbReference>
<name>A0A538TGZ3_UNCEI</name>
<dbReference type="PANTHER" id="PTHR43706:SF47">
    <property type="entry name" value="EXTERNAL NADH-UBIQUINONE OXIDOREDUCTASE 1, MITOCHONDRIAL-RELATED"/>
    <property type="match status" value="1"/>
</dbReference>
<organism evidence="9 10">
    <name type="scientific">Eiseniibacteriota bacterium</name>
    <dbReference type="NCBI Taxonomy" id="2212470"/>
    <lineage>
        <taxon>Bacteria</taxon>
        <taxon>Candidatus Eiseniibacteriota</taxon>
    </lineage>
</organism>
<dbReference type="Proteomes" id="UP000317691">
    <property type="component" value="Unassembled WGS sequence"/>
</dbReference>
<dbReference type="InterPro" id="IPR036188">
    <property type="entry name" value="FAD/NAD-bd_sf"/>
</dbReference>
<sequence length="451" mass="50078">MAKKRLLILGGGFAGLDVARAVGRSRAARDYWDALVVDKENFFQFNPLLPAVAVGSVETRHIVYPLREMARHRRIRFHKNKATRIDLARREVHLHNNIVEPFDTLVIAMGSVTNYYDVPGAEENTRPFKTIVDAMTLRARVVELFEMAEQAETDAQRRRLLTIAIVGGGVTGVEVAAELIEMARETLLPRYPSIRADDISVTIFEGGDRVVPTARPEHSAYVQRFLERRGVGVQLRAMVERVEPKRLHLVGGRSSDAFTIIWTAGVHPPALVRDLPLLKASGGRIRVDKYLHPLDASEQPVESAYVLGDCAAALRPDGKYQAALAQTAIDMGSYVGGSLAREAEGKSIAPYRSKESGYIISLGQHSSVLELFGIPLSGKLAWLVWAGAYLIKMVGIRKQIEVGIDHLTHMLFEHDTSQILNRRQVLTDEELNLSLAAREGEEPRSQERVVS</sequence>
<evidence type="ECO:0000256" key="3">
    <source>
        <dbReference type="ARBA" id="ARBA00022630"/>
    </source>
</evidence>
<evidence type="ECO:0000259" key="8">
    <source>
        <dbReference type="Pfam" id="PF07992"/>
    </source>
</evidence>
<dbReference type="AlphaFoldDB" id="A0A538TGZ3"/>
<evidence type="ECO:0000256" key="2">
    <source>
        <dbReference type="ARBA" id="ARBA00012637"/>
    </source>
</evidence>
<comment type="caution">
    <text evidence="9">The sequence shown here is derived from an EMBL/GenBank/DDBJ whole genome shotgun (WGS) entry which is preliminary data.</text>
</comment>
<dbReference type="EC" id="1.6.5.9" evidence="2"/>
<dbReference type="InterPro" id="IPR045024">
    <property type="entry name" value="NDH-2"/>
</dbReference>
<reference evidence="9 10" key="1">
    <citation type="journal article" date="2019" name="Nat. Microbiol.">
        <title>Mediterranean grassland soil C-N compound turnover is dependent on rainfall and depth, and is mediated by genomically divergent microorganisms.</title>
        <authorList>
            <person name="Diamond S."/>
            <person name="Andeer P.F."/>
            <person name="Li Z."/>
            <person name="Crits-Christoph A."/>
            <person name="Burstein D."/>
            <person name="Anantharaman K."/>
            <person name="Lane K.R."/>
            <person name="Thomas B.C."/>
            <person name="Pan C."/>
            <person name="Northen T.R."/>
            <person name="Banfield J.F."/>
        </authorList>
    </citation>
    <scope>NUCLEOTIDE SEQUENCE [LARGE SCALE GENOMIC DNA]</scope>
    <source>
        <strain evidence="9">WS_9</strain>
    </source>
</reference>
<dbReference type="InterPro" id="IPR023753">
    <property type="entry name" value="FAD/NAD-binding_dom"/>
</dbReference>
<comment type="similarity">
    <text evidence="1">Belongs to the NADH dehydrogenase family.</text>
</comment>
<keyword evidence="4" id="KW-0274">FAD</keyword>
<dbReference type="SUPFAM" id="SSF51905">
    <property type="entry name" value="FAD/NAD(P)-binding domain"/>
    <property type="match status" value="2"/>
</dbReference>
<evidence type="ECO:0000313" key="10">
    <source>
        <dbReference type="Proteomes" id="UP000317691"/>
    </source>
</evidence>
<dbReference type="GO" id="GO:0050136">
    <property type="term" value="F:NADH dehydrogenase (quinone) (non-electrogenic) activity"/>
    <property type="evidence" value="ECO:0007669"/>
    <property type="project" value="UniProtKB-EC"/>
</dbReference>
<dbReference type="EMBL" id="VBOZ01000035">
    <property type="protein sequence ID" value="TMQ62889.1"/>
    <property type="molecule type" value="Genomic_DNA"/>
</dbReference>
<evidence type="ECO:0000256" key="5">
    <source>
        <dbReference type="ARBA" id="ARBA00023002"/>
    </source>
</evidence>
<dbReference type="Gene3D" id="3.50.50.100">
    <property type="match status" value="1"/>
</dbReference>
<dbReference type="PRINTS" id="PR00368">
    <property type="entry name" value="FADPNR"/>
</dbReference>
<evidence type="ECO:0000313" key="9">
    <source>
        <dbReference type="EMBL" id="TMQ62889.1"/>
    </source>
</evidence>
<dbReference type="PRINTS" id="PR00411">
    <property type="entry name" value="PNDRDTASEI"/>
</dbReference>
<proteinExistence type="inferred from homology"/>
<feature type="domain" description="FAD/NAD(P)-binding" evidence="8">
    <location>
        <begin position="5"/>
        <end position="332"/>
    </location>
</feature>
<evidence type="ECO:0000256" key="7">
    <source>
        <dbReference type="ARBA" id="ARBA00047599"/>
    </source>
</evidence>
<evidence type="ECO:0000256" key="4">
    <source>
        <dbReference type="ARBA" id="ARBA00022827"/>
    </source>
</evidence>
<evidence type="ECO:0000256" key="6">
    <source>
        <dbReference type="ARBA" id="ARBA00023027"/>
    </source>
</evidence>
<keyword evidence="6" id="KW-0520">NAD</keyword>
<dbReference type="Pfam" id="PF07992">
    <property type="entry name" value="Pyr_redox_2"/>
    <property type="match status" value="1"/>
</dbReference>